<gene>
    <name evidence="1" type="ORF">JKK62_02610</name>
</gene>
<name>A0A934TZF4_9FIRM</name>
<protein>
    <submittedName>
        <fullName evidence="1">Uncharacterized protein</fullName>
    </submittedName>
</protein>
<evidence type="ECO:0000313" key="2">
    <source>
        <dbReference type="Proteomes" id="UP000633365"/>
    </source>
</evidence>
<organism evidence="1 2">
    <name type="scientific">Ruminococcus difficilis</name>
    <dbReference type="NCBI Taxonomy" id="2763069"/>
    <lineage>
        <taxon>Bacteria</taxon>
        <taxon>Bacillati</taxon>
        <taxon>Bacillota</taxon>
        <taxon>Clostridia</taxon>
        <taxon>Eubacteriales</taxon>
        <taxon>Oscillospiraceae</taxon>
        <taxon>Ruminococcus</taxon>
    </lineage>
</organism>
<dbReference type="EMBL" id="JAEQMG010000040">
    <property type="protein sequence ID" value="MBK6087550.1"/>
    <property type="molecule type" value="Genomic_DNA"/>
</dbReference>
<sequence>MRKKYHVYLTNEQRRIMLDSLIEKKNVLIRTGHYTDAIDEIIIKVMKAKIMRARVKER</sequence>
<comment type="caution">
    <text evidence="1">The sequence shown here is derived from an EMBL/GenBank/DDBJ whole genome shotgun (WGS) entry which is preliminary data.</text>
</comment>
<proteinExistence type="predicted"/>
<accession>A0A934TZF4</accession>
<keyword evidence="2" id="KW-1185">Reference proteome</keyword>
<dbReference type="Proteomes" id="UP000633365">
    <property type="component" value="Unassembled WGS sequence"/>
</dbReference>
<dbReference type="AlphaFoldDB" id="A0A934TZF4"/>
<dbReference type="RefSeq" id="WP_201426856.1">
    <property type="nucleotide sequence ID" value="NZ_JAEQMG010000040.1"/>
</dbReference>
<reference evidence="1" key="1">
    <citation type="submission" date="2021-01" db="EMBL/GenBank/DDBJ databases">
        <title>Genome public.</title>
        <authorList>
            <person name="Liu C."/>
            <person name="Sun Q."/>
        </authorList>
    </citation>
    <scope>NUCLEOTIDE SEQUENCE</scope>
    <source>
        <strain evidence="1">M6</strain>
    </source>
</reference>
<evidence type="ECO:0000313" key="1">
    <source>
        <dbReference type="EMBL" id="MBK6087550.1"/>
    </source>
</evidence>